<dbReference type="Gene3D" id="2.40.30.170">
    <property type="match status" value="1"/>
</dbReference>
<keyword evidence="3" id="KW-1185">Reference proteome</keyword>
<evidence type="ECO:0000313" key="2">
    <source>
        <dbReference type="EMBL" id="PWR01727.1"/>
    </source>
</evidence>
<proteinExistence type="predicted"/>
<gene>
    <name evidence="2" type="ORF">DKT77_16575</name>
</gene>
<dbReference type="OrthoDB" id="7626141at2"/>
<organism evidence="2 3">
    <name type="scientific">Meridianimarinicoccus roseus</name>
    <dbReference type="NCBI Taxonomy" id="2072018"/>
    <lineage>
        <taxon>Bacteria</taxon>
        <taxon>Pseudomonadati</taxon>
        <taxon>Pseudomonadota</taxon>
        <taxon>Alphaproteobacteria</taxon>
        <taxon>Rhodobacterales</taxon>
        <taxon>Paracoccaceae</taxon>
        <taxon>Meridianimarinicoccus</taxon>
    </lineage>
</organism>
<dbReference type="AlphaFoldDB" id="A0A2V2LEV6"/>
<evidence type="ECO:0000256" key="1">
    <source>
        <dbReference type="SAM" id="Coils"/>
    </source>
</evidence>
<comment type="caution">
    <text evidence="2">The sequence shown here is derived from an EMBL/GenBank/DDBJ whole genome shotgun (WGS) entry which is preliminary data.</text>
</comment>
<evidence type="ECO:0000313" key="3">
    <source>
        <dbReference type="Proteomes" id="UP000245680"/>
    </source>
</evidence>
<dbReference type="Proteomes" id="UP000245680">
    <property type="component" value="Unassembled WGS sequence"/>
</dbReference>
<name>A0A2V2LEV6_9RHOB</name>
<keyword evidence="1" id="KW-0175">Coiled coil</keyword>
<dbReference type="GO" id="GO:1990281">
    <property type="term" value="C:efflux pump complex"/>
    <property type="evidence" value="ECO:0007669"/>
    <property type="project" value="TreeGrafter"/>
</dbReference>
<reference evidence="2 3" key="1">
    <citation type="submission" date="2018-05" db="EMBL/GenBank/DDBJ databases">
        <title>Rhodobacteraceae gen. nov., sp. nov. isolated from sea water.</title>
        <authorList>
            <person name="Ren Y."/>
        </authorList>
    </citation>
    <scope>NUCLEOTIDE SEQUENCE [LARGE SCALE GENOMIC DNA]</scope>
    <source>
        <strain evidence="2 3">TG-679</strain>
    </source>
</reference>
<accession>A0A2V2LEV6</accession>
<dbReference type="SUPFAM" id="SSF111369">
    <property type="entry name" value="HlyD-like secretion proteins"/>
    <property type="match status" value="2"/>
</dbReference>
<dbReference type="PANTHER" id="PTHR30469">
    <property type="entry name" value="MULTIDRUG RESISTANCE PROTEIN MDTA"/>
    <property type="match status" value="1"/>
</dbReference>
<dbReference type="Gene3D" id="1.10.287.470">
    <property type="entry name" value="Helix hairpin bin"/>
    <property type="match status" value="1"/>
</dbReference>
<protein>
    <submittedName>
        <fullName evidence="2">Efflux transporter periplasmic adaptor subunit</fullName>
    </submittedName>
</protein>
<dbReference type="RefSeq" id="WP_109812769.1">
    <property type="nucleotide sequence ID" value="NZ_QGKU01000048.1"/>
</dbReference>
<dbReference type="Gene3D" id="2.40.50.100">
    <property type="match status" value="1"/>
</dbReference>
<dbReference type="EMBL" id="QGKU01000048">
    <property type="protein sequence ID" value="PWR01727.1"/>
    <property type="molecule type" value="Genomic_DNA"/>
</dbReference>
<dbReference type="PANTHER" id="PTHR30469:SF29">
    <property type="entry name" value="BLR2860 PROTEIN"/>
    <property type="match status" value="1"/>
</dbReference>
<feature type="coiled-coil region" evidence="1">
    <location>
        <begin position="119"/>
        <end position="146"/>
    </location>
</feature>
<sequence length="495" mass="51273">MHFLRSALVGVLLAALSFGALGWAGMAVWSALSTAMGDAPPDRARREVVLAVRAVTVTPGRAVPVIDAFGTLRSTRTLDLRAASGGQVVALADPFRDGVRVARGDLLVSVDPAEAKAALATARADLSEAEATLRDAERGVTLARDDLTVTQEQADLRAQALSRQNDLAARGVGSASAVETAALAAAQARQAVVGRRQALAEAEARLDQSRTARDRAEIALGEARRLLEDTSLTAQFDGVLSDVAAVRGGRVAPGDLLARLVDPAALEVAFRLSTAQFARLTARDGAPLADRALTVRLDLGSDGDVLETPGTGLRESPVVGEGESGRALFAGLERPAGFRPGDIVTVRIAEPPLSGVARLPASAVGSDGRVLVIGPEERLREAWVQIVRRQDNTVLVRAPGLEGARIVADLGPALGAGLKVRIIEEAASPASASAPVSAQQDALIDLTPARRAALIAAVQADASLPAQDRDRMLALLEGGAVPLGIVQRIEQSRGG</sequence>
<dbReference type="GO" id="GO:0015562">
    <property type="term" value="F:efflux transmembrane transporter activity"/>
    <property type="evidence" value="ECO:0007669"/>
    <property type="project" value="TreeGrafter"/>
</dbReference>